<feature type="compositionally biased region" description="Low complexity" evidence="2">
    <location>
        <begin position="1"/>
        <end position="12"/>
    </location>
</feature>
<dbReference type="InterPro" id="IPR008978">
    <property type="entry name" value="HSP20-like_chaperone"/>
</dbReference>
<comment type="caution">
    <text evidence="5">The sequence shown here is derived from an EMBL/GenBank/DDBJ whole genome shotgun (WGS) entry which is preliminary data.</text>
</comment>
<organism evidence="5 6">
    <name type="scientific">Cephalotus follicularis</name>
    <name type="common">Albany pitcher plant</name>
    <dbReference type="NCBI Taxonomy" id="3775"/>
    <lineage>
        <taxon>Eukaryota</taxon>
        <taxon>Viridiplantae</taxon>
        <taxon>Streptophyta</taxon>
        <taxon>Embryophyta</taxon>
        <taxon>Tracheophyta</taxon>
        <taxon>Spermatophyta</taxon>
        <taxon>Magnoliopsida</taxon>
        <taxon>eudicotyledons</taxon>
        <taxon>Gunneridae</taxon>
        <taxon>Pentapetalae</taxon>
        <taxon>rosids</taxon>
        <taxon>fabids</taxon>
        <taxon>Oxalidales</taxon>
        <taxon>Cephalotaceae</taxon>
        <taxon>Cephalotus</taxon>
    </lineage>
</organism>
<dbReference type="PANTHER" id="PTHR43868">
    <property type="entry name" value="OS02G0711200 PROTEIN"/>
    <property type="match status" value="1"/>
</dbReference>
<name>A0A1Q3CBM7_CEPFO</name>
<dbReference type="InterPro" id="IPR040612">
    <property type="entry name" value="ArsA_HSP20-like"/>
</dbReference>
<evidence type="ECO:0000256" key="2">
    <source>
        <dbReference type="SAM" id="MobiDB-lite"/>
    </source>
</evidence>
<dbReference type="SUPFAM" id="SSF52540">
    <property type="entry name" value="P-loop containing nucleoside triphosphate hydrolases"/>
    <property type="match status" value="1"/>
</dbReference>
<dbReference type="Proteomes" id="UP000187406">
    <property type="component" value="Unassembled WGS sequence"/>
</dbReference>
<feature type="domain" description="ArsA/GET3 Anion-transporting ATPase-like" evidence="3">
    <location>
        <begin position="54"/>
        <end position="236"/>
    </location>
</feature>
<dbReference type="InterPro" id="IPR053262">
    <property type="entry name" value="ArsA_ATPase-like"/>
</dbReference>
<evidence type="ECO:0000256" key="1">
    <source>
        <dbReference type="ARBA" id="ARBA00011040"/>
    </source>
</evidence>
<evidence type="ECO:0000313" key="5">
    <source>
        <dbReference type="EMBL" id="GAV77481.1"/>
    </source>
</evidence>
<feature type="region of interest" description="Disordered" evidence="2">
    <location>
        <begin position="1"/>
        <end position="21"/>
    </location>
</feature>
<evidence type="ECO:0000259" key="4">
    <source>
        <dbReference type="Pfam" id="PF17886"/>
    </source>
</evidence>
<dbReference type="Gene3D" id="2.60.40.790">
    <property type="match status" value="1"/>
</dbReference>
<dbReference type="Gene3D" id="3.40.50.300">
    <property type="entry name" value="P-loop containing nucleotide triphosphate hydrolases"/>
    <property type="match status" value="1"/>
</dbReference>
<dbReference type="Pfam" id="PF02374">
    <property type="entry name" value="ArsA_ATPase"/>
    <property type="match status" value="1"/>
</dbReference>
<dbReference type="InParanoid" id="A0A1Q3CBM7"/>
<dbReference type="PANTHER" id="PTHR43868:SF1">
    <property type="entry name" value="P-LOOP CONTAINING NUCLEOSIDE TRIPHOSPHATE HYDROLASES SUPERFAMILY PROTEIN"/>
    <property type="match status" value="1"/>
</dbReference>
<reference evidence="6" key="1">
    <citation type="submission" date="2016-04" db="EMBL/GenBank/DDBJ databases">
        <title>Cephalotus genome sequencing.</title>
        <authorList>
            <person name="Fukushima K."/>
            <person name="Hasebe M."/>
            <person name="Fang X."/>
        </authorList>
    </citation>
    <scope>NUCLEOTIDE SEQUENCE [LARGE SCALE GENOMIC DNA]</scope>
    <source>
        <strain evidence="6">cv. St1</strain>
    </source>
</reference>
<evidence type="ECO:0000313" key="6">
    <source>
        <dbReference type="Proteomes" id="UP000187406"/>
    </source>
</evidence>
<comment type="similarity">
    <text evidence="1">Belongs to the arsA ATPase family.</text>
</comment>
<dbReference type="STRING" id="3775.A0A1Q3CBM7"/>
<dbReference type="InterPro" id="IPR027417">
    <property type="entry name" value="P-loop_NTPase"/>
</dbReference>
<dbReference type="InterPro" id="IPR025723">
    <property type="entry name" value="ArsA/GET3_ATPase-like"/>
</dbReference>
<gene>
    <name evidence="5" type="ORF">CFOL_v3_20952</name>
</gene>
<sequence length="453" mass="48955">MASLLFSSSSSSQPNYSPLNPISTKPHLRKFQALVITASSSSSSSSSASDDTSTRLVTFLGKGGSGKTTSAVFAAQHYAMSGLRTCLVIHSQDSTAEYLLDCKIGTTPTICNNNLSTVRLETTKMLLEPLNQLKEADARLNMTQGVLEGVVAEELGVLPGMDSIFSALALGRLVGFLETAGRKNHQNDKFDVIIYDGISTEETLRMMGATSKTRLYLKYLRNMAEKTDLGRLAGPSVLRLVDEAMSISGRSFHLSGPMSSEIWDIIEQMLERGSSAFSEPGKFGCFLVMDPNSATSVNSALRYWGCTIQAGAQISGAIAVGLPHSNVESAERVRNDFLPLPVAFTPYLSMGSIIDWNAIILDTSSKNARDLLSLSHKSRVISSVKFDAAKKSVTLLMPGFDKSEIKLFQYRGGSELLVEAGDQRRVICLPSEIQGKVGSAKFMDRSLVITMGK</sequence>
<feature type="domain" description="ArsA HSP20-like" evidence="4">
    <location>
        <begin position="391"/>
        <end position="451"/>
    </location>
</feature>
<accession>A0A1Q3CBM7</accession>
<dbReference type="CDD" id="cd02035">
    <property type="entry name" value="ArsA"/>
    <property type="match status" value="1"/>
</dbReference>
<dbReference type="FunCoup" id="A0A1Q3CBM7">
    <property type="interactions" value="1024"/>
</dbReference>
<protein>
    <submittedName>
        <fullName evidence="5">ArsA_ATPase domain-containing protein</fullName>
    </submittedName>
</protein>
<evidence type="ECO:0000259" key="3">
    <source>
        <dbReference type="Pfam" id="PF02374"/>
    </source>
</evidence>
<keyword evidence="6" id="KW-1185">Reference proteome</keyword>
<dbReference type="OrthoDB" id="1909609at2759"/>
<dbReference type="Pfam" id="PF17886">
    <property type="entry name" value="ArsA_HSP20"/>
    <property type="match status" value="1"/>
</dbReference>
<proteinExistence type="inferred from homology"/>
<dbReference type="AlphaFoldDB" id="A0A1Q3CBM7"/>
<dbReference type="EMBL" id="BDDD01001633">
    <property type="protein sequence ID" value="GAV77481.1"/>
    <property type="molecule type" value="Genomic_DNA"/>
</dbReference>